<evidence type="ECO:0000259" key="6">
    <source>
        <dbReference type="Pfam" id="PF08100"/>
    </source>
</evidence>
<feature type="domain" description="O-methyltransferase C-terminal" evidence="5">
    <location>
        <begin position="138"/>
        <end position="342"/>
    </location>
</feature>
<dbReference type="SUPFAM" id="SSF53335">
    <property type="entry name" value="S-adenosyl-L-methionine-dependent methyltransferases"/>
    <property type="match status" value="1"/>
</dbReference>
<protein>
    <submittedName>
        <fullName evidence="7">Hydroxyneurosporene-O-methyltransferase</fullName>
    </submittedName>
</protein>
<feature type="active site" description="Proton acceptor" evidence="4">
    <location>
        <position position="271"/>
    </location>
</feature>
<dbReference type="Gene3D" id="1.10.287.1350">
    <property type="match status" value="1"/>
</dbReference>
<dbReference type="GO" id="GO:0008171">
    <property type="term" value="F:O-methyltransferase activity"/>
    <property type="evidence" value="ECO:0007669"/>
    <property type="project" value="InterPro"/>
</dbReference>
<dbReference type="Pfam" id="PF08100">
    <property type="entry name" value="Dimerisation"/>
    <property type="match status" value="1"/>
</dbReference>
<dbReference type="PROSITE" id="PS51683">
    <property type="entry name" value="SAM_OMT_II"/>
    <property type="match status" value="1"/>
</dbReference>
<keyword evidence="8" id="KW-1185">Reference proteome</keyword>
<feature type="domain" description="O-methyltransferase dimerisation" evidence="6">
    <location>
        <begin position="39"/>
        <end position="115"/>
    </location>
</feature>
<name>A0A370HCW7_9NOCA</name>
<dbReference type="CDD" id="cd02440">
    <property type="entry name" value="AdoMet_MTases"/>
    <property type="match status" value="1"/>
</dbReference>
<dbReference type="PANTHER" id="PTHR43712">
    <property type="entry name" value="PUTATIVE (AFU_ORTHOLOGUE AFUA_4G14580)-RELATED"/>
    <property type="match status" value="1"/>
</dbReference>
<comment type="caution">
    <text evidence="7">The sequence shown here is derived from an EMBL/GenBank/DDBJ whole genome shotgun (WGS) entry which is preliminary data.</text>
</comment>
<evidence type="ECO:0000313" key="7">
    <source>
        <dbReference type="EMBL" id="RDI54341.1"/>
    </source>
</evidence>
<reference evidence="7 8" key="1">
    <citation type="submission" date="2018-07" db="EMBL/GenBank/DDBJ databases">
        <title>Genomic Encyclopedia of Type Strains, Phase IV (KMG-IV): sequencing the most valuable type-strain genomes for metagenomic binning, comparative biology and taxonomic classification.</title>
        <authorList>
            <person name="Goeker M."/>
        </authorList>
    </citation>
    <scope>NUCLEOTIDE SEQUENCE [LARGE SCALE GENOMIC DNA]</scope>
    <source>
        <strain evidence="7 8">DSM 44952</strain>
    </source>
</reference>
<dbReference type="InterPro" id="IPR036390">
    <property type="entry name" value="WH_DNA-bd_sf"/>
</dbReference>
<evidence type="ECO:0000313" key="8">
    <source>
        <dbReference type="Proteomes" id="UP000255355"/>
    </source>
</evidence>
<dbReference type="GO" id="GO:0046983">
    <property type="term" value="F:protein dimerization activity"/>
    <property type="evidence" value="ECO:0007669"/>
    <property type="project" value="InterPro"/>
</dbReference>
<dbReference type="Gene3D" id="3.40.50.150">
    <property type="entry name" value="Vaccinia Virus protein VP39"/>
    <property type="match status" value="1"/>
</dbReference>
<dbReference type="RefSeq" id="WP_068021088.1">
    <property type="nucleotide sequence ID" value="NZ_QQAZ01000002.1"/>
</dbReference>
<evidence type="ECO:0000256" key="4">
    <source>
        <dbReference type="PIRSR" id="PIRSR005739-1"/>
    </source>
</evidence>
<keyword evidence="1 7" id="KW-0489">Methyltransferase</keyword>
<dbReference type="Gene3D" id="1.10.10.10">
    <property type="entry name" value="Winged helix-like DNA-binding domain superfamily/Winged helix DNA-binding domain"/>
    <property type="match status" value="1"/>
</dbReference>
<dbReference type="InterPro" id="IPR036388">
    <property type="entry name" value="WH-like_DNA-bd_sf"/>
</dbReference>
<dbReference type="GO" id="GO:0032259">
    <property type="term" value="P:methylation"/>
    <property type="evidence" value="ECO:0007669"/>
    <property type="project" value="UniProtKB-KW"/>
</dbReference>
<accession>A0A370HCW7</accession>
<proteinExistence type="predicted"/>
<sequence length="361" mass="38602">MAFGLPFPPPIPVVRAVEALRDTLGRAYRRLAPGPATLMELLAAGWLTQAIHAAAALGIADALAGGPRTRADLARAVGADEDALARLLRLLTSYGIFTRRRDGRYALTPAARALCRDAPVSLRDAALFFGSETHRAHWSRLADAVRTGTPATGTASFFEFARADREFGALFDRAMTSIGSLTAEPVAATYDFARFGTLVDIGGGQGAMLAEILSRAPRSRGILFDLPEVLADAAAGLTEAGVADRVSLRAGSFFDAVPPGGDAYLLRHVLHDWPDERAMQILRTVRTAMSGDARLLIVELLLPRDGGPHPGKFVDLEMLVHSGGRERTETEYRNLLAAAGFEVGRVVPTICPESVIEARPN</sequence>
<organism evidence="7 8">
    <name type="scientific">Nocardia mexicana</name>
    <dbReference type="NCBI Taxonomy" id="279262"/>
    <lineage>
        <taxon>Bacteria</taxon>
        <taxon>Bacillati</taxon>
        <taxon>Actinomycetota</taxon>
        <taxon>Actinomycetes</taxon>
        <taxon>Mycobacteriales</taxon>
        <taxon>Nocardiaceae</taxon>
        <taxon>Nocardia</taxon>
    </lineage>
</organism>
<evidence type="ECO:0000256" key="1">
    <source>
        <dbReference type="ARBA" id="ARBA00022603"/>
    </source>
</evidence>
<dbReference type="OrthoDB" id="4145676at2"/>
<keyword evidence="2 7" id="KW-0808">Transferase</keyword>
<dbReference type="EMBL" id="QQAZ01000002">
    <property type="protein sequence ID" value="RDI54341.1"/>
    <property type="molecule type" value="Genomic_DNA"/>
</dbReference>
<dbReference type="InterPro" id="IPR016461">
    <property type="entry name" value="COMT-like"/>
</dbReference>
<dbReference type="AlphaFoldDB" id="A0A370HCW7"/>
<evidence type="ECO:0000259" key="5">
    <source>
        <dbReference type="Pfam" id="PF00891"/>
    </source>
</evidence>
<dbReference type="InterPro" id="IPR001077">
    <property type="entry name" value="COMT_C"/>
</dbReference>
<dbReference type="Proteomes" id="UP000255355">
    <property type="component" value="Unassembled WGS sequence"/>
</dbReference>
<dbReference type="SUPFAM" id="SSF46785">
    <property type="entry name" value="Winged helix' DNA-binding domain"/>
    <property type="match status" value="1"/>
</dbReference>
<dbReference type="STRING" id="1210089.GCA_001613165_03727"/>
<dbReference type="PIRSF" id="PIRSF005739">
    <property type="entry name" value="O-mtase"/>
    <property type="match status" value="1"/>
</dbReference>
<gene>
    <name evidence="7" type="ORF">DFR68_102466</name>
</gene>
<evidence type="ECO:0000256" key="2">
    <source>
        <dbReference type="ARBA" id="ARBA00022679"/>
    </source>
</evidence>
<dbReference type="InterPro" id="IPR029063">
    <property type="entry name" value="SAM-dependent_MTases_sf"/>
</dbReference>
<keyword evidence="3" id="KW-0949">S-adenosyl-L-methionine</keyword>
<dbReference type="Pfam" id="PF00891">
    <property type="entry name" value="Methyltransf_2"/>
    <property type="match status" value="1"/>
</dbReference>
<dbReference type="InterPro" id="IPR012967">
    <property type="entry name" value="COMT_dimerisation"/>
</dbReference>
<dbReference type="PANTHER" id="PTHR43712:SF2">
    <property type="entry name" value="O-METHYLTRANSFERASE CICE"/>
    <property type="match status" value="1"/>
</dbReference>
<evidence type="ECO:0000256" key="3">
    <source>
        <dbReference type="ARBA" id="ARBA00022691"/>
    </source>
</evidence>